<gene>
    <name evidence="1" type="ORF">A2832_00830</name>
</gene>
<dbReference type="EMBL" id="MHVG01000015">
    <property type="protein sequence ID" value="OHA90847.1"/>
    <property type="molecule type" value="Genomic_DNA"/>
</dbReference>
<evidence type="ECO:0000313" key="1">
    <source>
        <dbReference type="EMBL" id="OHA90847.1"/>
    </source>
</evidence>
<evidence type="ECO:0008006" key="3">
    <source>
        <dbReference type="Google" id="ProtNLM"/>
    </source>
</evidence>
<sequence length="417" mass="48693">MAKRILGEKSDKLYRTEKFEIRLTRDEFYSLLEVSKVMHRVFNEALAERQQIFNEHLAPLYATLKEVVNGDDIKDIKGKIRKAYSEHSATLFDQINALTSKRREEETFSSVPRNWQEETLDQLDGAYKSFITLRKNGDYDARPPRSQEEGFFHKIPGRYGFKIVDRKFFLSAGENRKFVFPIPDYQGERLRQAVKFKKFELYRDETDLSKRGRFWVSVAYELPAQVVTVFEPEQAVYLALGASSLGVISSVKEEVIPLWRSDKHWVLKIDEVERRMKKRLKNSSGWNKLHSARRRMQMISARQRLQDEREVVDYLLDNHGRHFVITKLIVRSKDGKLADKEKPKRGGRLGLNWAAQNTGSLSRLVLQLEEKVKERGGSVRKHKLVLDELPPGIGETNKIWIARKLRESFLKTVEIPV</sequence>
<reference evidence="1 2" key="1">
    <citation type="journal article" date="2016" name="Nat. Commun.">
        <title>Thousands of microbial genomes shed light on interconnected biogeochemical processes in an aquifer system.</title>
        <authorList>
            <person name="Anantharaman K."/>
            <person name="Brown C.T."/>
            <person name="Hug L.A."/>
            <person name="Sharon I."/>
            <person name="Castelle C.J."/>
            <person name="Probst A.J."/>
            <person name="Thomas B.C."/>
            <person name="Singh A."/>
            <person name="Wilkins M.J."/>
            <person name="Karaoz U."/>
            <person name="Brodie E.L."/>
            <person name="Williams K.H."/>
            <person name="Hubbard S.S."/>
            <person name="Banfield J.F."/>
        </authorList>
    </citation>
    <scope>NUCLEOTIDE SEQUENCE [LARGE SCALE GENOMIC DNA]</scope>
</reference>
<evidence type="ECO:0000313" key="2">
    <source>
        <dbReference type="Proteomes" id="UP000178538"/>
    </source>
</evidence>
<comment type="caution">
    <text evidence="1">The sequence shown here is derived from an EMBL/GenBank/DDBJ whole genome shotgun (WGS) entry which is preliminary data.</text>
</comment>
<dbReference type="AlphaFoldDB" id="A0A1G2T0M0"/>
<dbReference type="Proteomes" id="UP000178538">
    <property type="component" value="Unassembled WGS sequence"/>
</dbReference>
<dbReference type="STRING" id="1802737.A2832_00830"/>
<name>A0A1G2T0M0_9BACT</name>
<accession>A0A1G2T0M0</accession>
<proteinExistence type="predicted"/>
<protein>
    <recommendedName>
        <fullName evidence="3">Transposase</fullName>
    </recommendedName>
</protein>
<organism evidence="1 2">
    <name type="scientific">Candidatus Zambryskibacteria bacterium RIFCSPHIGHO2_01_FULL_44_22b</name>
    <dbReference type="NCBI Taxonomy" id="1802737"/>
    <lineage>
        <taxon>Bacteria</taxon>
        <taxon>Candidatus Zambryskiibacteriota</taxon>
    </lineage>
</organism>